<dbReference type="AlphaFoldDB" id="A0A8K0IM30"/>
<organism evidence="2 3">
    <name type="scientific">Cocos nucifera</name>
    <name type="common">Coconut palm</name>
    <dbReference type="NCBI Taxonomy" id="13894"/>
    <lineage>
        <taxon>Eukaryota</taxon>
        <taxon>Viridiplantae</taxon>
        <taxon>Streptophyta</taxon>
        <taxon>Embryophyta</taxon>
        <taxon>Tracheophyta</taxon>
        <taxon>Spermatophyta</taxon>
        <taxon>Magnoliopsida</taxon>
        <taxon>Liliopsida</taxon>
        <taxon>Arecaceae</taxon>
        <taxon>Arecoideae</taxon>
        <taxon>Cocoseae</taxon>
        <taxon>Attaleinae</taxon>
        <taxon>Cocos</taxon>
    </lineage>
</organism>
<proteinExistence type="predicted"/>
<evidence type="ECO:0000313" key="2">
    <source>
        <dbReference type="EMBL" id="KAG1362661.1"/>
    </source>
</evidence>
<name>A0A8K0IM30_COCNU</name>
<protein>
    <submittedName>
        <fullName evidence="2">Uncharacterized protein</fullName>
    </submittedName>
</protein>
<feature type="region of interest" description="Disordered" evidence="1">
    <location>
        <begin position="1"/>
        <end position="26"/>
    </location>
</feature>
<gene>
    <name evidence="2" type="ORF">COCNU_10G008800</name>
</gene>
<evidence type="ECO:0000256" key="1">
    <source>
        <dbReference type="SAM" id="MobiDB-lite"/>
    </source>
</evidence>
<comment type="caution">
    <text evidence="2">The sequence shown here is derived from an EMBL/GenBank/DDBJ whole genome shotgun (WGS) entry which is preliminary data.</text>
</comment>
<reference evidence="2" key="2">
    <citation type="submission" date="2019-07" db="EMBL/GenBank/DDBJ databases">
        <authorList>
            <person name="Yang Y."/>
            <person name="Bocs S."/>
            <person name="Baudouin L."/>
        </authorList>
    </citation>
    <scope>NUCLEOTIDE SEQUENCE</scope>
    <source>
        <tissue evidence="2">Spear leaf of Hainan Tall coconut</tissue>
    </source>
</reference>
<sequence length="130" mass="14432">MEADDQHDKDDKGNGSKQPDPGNMKAVEIQEAIRESKKAQWEYEAKRHHGQFKYSNYESDSGFGASKGGHTTRDSPKLHKTQSIEEVAAGSNSPFNMFRNGKAKSTKQGPTNFGIHPTSYILPIQIAKQP</sequence>
<dbReference type="Proteomes" id="UP000797356">
    <property type="component" value="Chromosome 10"/>
</dbReference>
<reference evidence="2" key="1">
    <citation type="journal article" date="2017" name="Gigascience">
        <title>The genome draft of coconut (Cocos nucifera).</title>
        <authorList>
            <person name="Xiao Y."/>
            <person name="Xu P."/>
            <person name="Fan H."/>
            <person name="Baudouin L."/>
            <person name="Xia W."/>
            <person name="Bocs S."/>
            <person name="Xu J."/>
            <person name="Li Q."/>
            <person name="Guo A."/>
            <person name="Zhou L."/>
            <person name="Li J."/>
            <person name="Wu Y."/>
            <person name="Ma Z."/>
            <person name="Armero A."/>
            <person name="Issali A.E."/>
            <person name="Liu N."/>
            <person name="Peng M."/>
            <person name="Yang Y."/>
        </authorList>
    </citation>
    <scope>NUCLEOTIDE SEQUENCE</scope>
    <source>
        <tissue evidence="2">Spear leaf of Hainan Tall coconut</tissue>
    </source>
</reference>
<keyword evidence="3" id="KW-1185">Reference proteome</keyword>
<evidence type="ECO:0000313" key="3">
    <source>
        <dbReference type="Proteomes" id="UP000797356"/>
    </source>
</evidence>
<dbReference type="EMBL" id="CM017881">
    <property type="protein sequence ID" value="KAG1362661.1"/>
    <property type="molecule type" value="Genomic_DNA"/>
</dbReference>
<feature type="compositionally biased region" description="Basic and acidic residues" evidence="1">
    <location>
        <begin position="1"/>
        <end position="14"/>
    </location>
</feature>
<accession>A0A8K0IM30</accession>
<feature type="region of interest" description="Disordered" evidence="1">
    <location>
        <begin position="54"/>
        <end position="117"/>
    </location>
</feature>